<dbReference type="EMBL" id="JAHRIO010050043">
    <property type="protein sequence ID" value="MEQ2173879.1"/>
    <property type="molecule type" value="Genomic_DNA"/>
</dbReference>
<comment type="caution">
    <text evidence="2">The sequence shown here is derived from an EMBL/GenBank/DDBJ whole genome shotgun (WGS) entry which is preliminary data.</text>
</comment>
<sequence length="113" mass="12540">LMEADSWPGAVPPTHSTTLTVWFSKFSASTSDMIQLTDITQELHRMSELKAEKDGVSDNESKVDSGVPEVPVPPDDTPEVLNKALSGLSSRYTQSWRKLVFQAVPDVLCMRYI</sequence>
<feature type="non-terminal residue" evidence="2">
    <location>
        <position position="1"/>
    </location>
</feature>
<protein>
    <submittedName>
        <fullName evidence="2">Uncharacterized protein</fullName>
    </submittedName>
</protein>
<proteinExistence type="predicted"/>
<accession>A0ABV0NSQ8</accession>
<feature type="region of interest" description="Disordered" evidence="1">
    <location>
        <begin position="50"/>
        <end position="78"/>
    </location>
</feature>
<organism evidence="2 3">
    <name type="scientific">Goodea atripinnis</name>
    <dbReference type="NCBI Taxonomy" id="208336"/>
    <lineage>
        <taxon>Eukaryota</taxon>
        <taxon>Metazoa</taxon>
        <taxon>Chordata</taxon>
        <taxon>Craniata</taxon>
        <taxon>Vertebrata</taxon>
        <taxon>Euteleostomi</taxon>
        <taxon>Actinopterygii</taxon>
        <taxon>Neopterygii</taxon>
        <taxon>Teleostei</taxon>
        <taxon>Neoteleostei</taxon>
        <taxon>Acanthomorphata</taxon>
        <taxon>Ovalentaria</taxon>
        <taxon>Atherinomorphae</taxon>
        <taxon>Cyprinodontiformes</taxon>
        <taxon>Goodeidae</taxon>
        <taxon>Goodea</taxon>
    </lineage>
</organism>
<keyword evidence="3" id="KW-1185">Reference proteome</keyword>
<reference evidence="2 3" key="1">
    <citation type="submission" date="2021-06" db="EMBL/GenBank/DDBJ databases">
        <authorList>
            <person name="Palmer J.M."/>
        </authorList>
    </citation>
    <scope>NUCLEOTIDE SEQUENCE [LARGE SCALE GENOMIC DNA]</scope>
    <source>
        <strain evidence="2 3">GA_2019</strain>
        <tissue evidence="2">Muscle</tissue>
    </source>
</reference>
<evidence type="ECO:0000313" key="2">
    <source>
        <dbReference type="EMBL" id="MEQ2173879.1"/>
    </source>
</evidence>
<evidence type="ECO:0000313" key="3">
    <source>
        <dbReference type="Proteomes" id="UP001476798"/>
    </source>
</evidence>
<dbReference type="Proteomes" id="UP001476798">
    <property type="component" value="Unassembled WGS sequence"/>
</dbReference>
<name>A0ABV0NSQ8_9TELE</name>
<evidence type="ECO:0000256" key="1">
    <source>
        <dbReference type="SAM" id="MobiDB-lite"/>
    </source>
</evidence>
<gene>
    <name evidence="2" type="ORF">GOODEAATRI_002022</name>
</gene>
<feature type="compositionally biased region" description="Basic and acidic residues" evidence="1">
    <location>
        <begin position="50"/>
        <end position="63"/>
    </location>
</feature>